<proteinExistence type="predicted"/>
<dbReference type="Proteomes" id="UP000276991">
    <property type="component" value="Unassembled WGS sequence"/>
</dbReference>
<keyword evidence="3" id="KW-1185">Reference proteome</keyword>
<evidence type="ECO:0000256" key="1">
    <source>
        <dbReference type="SAM" id="MobiDB-lite"/>
    </source>
</evidence>
<feature type="region of interest" description="Disordered" evidence="1">
    <location>
        <begin position="18"/>
        <end position="39"/>
    </location>
</feature>
<dbReference type="EMBL" id="UPTC01001150">
    <property type="protein sequence ID" value="VBB31229.1"/>
    <property type="molecule type" value="Genomic_DNA"/>
</dbReference>
<sequence length="104" mass="11483">MYIAQFLVNHQLYTNYTRKTRTNDAQPTHGPPSSEGLRAANTKPIKISLQLATFQLFILFAAVKYGELSVRDNSNIRDVVGENELIDSNQTMATIISQGTAGVP</sequence>
<name>A0A498SPR1_ACAVI</name>
<accession>A0A498SPR1</accession>
<evidence type="ECO:0000313" key="3">
    <source>
        <dbReference type="Proteomes" id="UP000276991"/>
    </source>
</evidence>
<evidence type="ECO:0000313" key="2">
    <source>
        <dbReference type="EMBL" id="VBB31229.1"/>
    </source>
</evidence>
<organism evidence="2 3">
    <name type="scientific">Acanthocheilonema viteae</name>
    <name type="common">Filarial nematode worm</name>
    <name type="synonym">Dipetalonema viteae</name>
    <dbReference type="NCBI Taxonomy" id="6277"/>
    <lineage>
        <taxon>Eukaryota</taxon>
        <taxon>Metazoa</taxon>
        <taxon>Ecdysozoa</taxon>
        <taxon>Nematoda</taxon>
        <taxon>Chromadorea</taxon>
        <taxon>Rhabditida</taxon>
        <taxon>Spirurina</taxon>
        <taxon>Spiruromorpha</taxon>
        <taxon>Filarioidea</taxon>
        <taxon>Onchocercidae</taxon>
        <taxon>Acanthocheilonema</taxon>
    </lineage>
</organism>
<protein>
    <submittedName>
        <fullName evidence="2">Uncharacterized protein</fullName>
    </submittedName>
</protein>
<gene>
    <name evidence="2" type="ORF">NAV_LOCUS6020</name>
</gene>
<dbReference type="AlphaFoldDB" id="A0A498SPR1"/>
<reference evidence="2 3" key="1">
    <citation type="submission" date="2018-08" db="EMBL/GenBank/DDBJ databases">
        <authorList>
            <person name="Laetsch R D."/>
            <person name="Stevens L."/>
            <person name="Kumar S."/>
            <person name="Blaxter L. M."/>
        </authorList>
    </citation>
    <scope>NUCLEOTIDE SEQUENCE [LARGE SCALE GENOMIC DNA]</scope>
</reference>